<comment type="caution">
    <text evidence="3">The sequence shown here is derived from an EMBL/GenBank/DDBJ whole genome shotgun (WGS) entry which is preliminary data.</text>
</comment>
<keyword evidence="4" id="KW-1185">Reference proteome</keyword>
<evidence type="ECO:0000313" key="4">
    <source>
        <dbReference type="Proteomes" id="UP000750502"/>
    </source>
</evidence>
<dbReference type="Proteomes" id="UP000750502">
    <property type="component" value="Unassembled WGS sequence"/>
</dbReference>
<name>A0A9P7HK58_9HYPO</name>
<proteinExistence type="predicted"/>
<dbReference type="AlphaFoldDB" id="A0A9P7HK58"/>
<feature type="compositionally biased region" description="Basic and acidic residues" evidence="1">
    <location>
        <begin position="353"/>
        <end position="363"/>
    </location>
</feature>
<dbReference type="OrthoDB" id="5429923at2759"/>
<dbReference type="GO" id="GO:0008270">
    <property type="term" value="F:zinc ion binding"/>
    <property type="evidence" value="ECO:0007669"/>
    <property type="project" value="InterPro"/>
</dbReference>
<dbReference type="EMBL" id="JADFTT010001059">
    <property type="protein sequence ID" value="KAG5757642.1"/>
    <property type="molecule type" value="Genomic_DNA"/>
</dbReference>
<gene>
    <name evidence="3" type="ORF">H9Q72_014214</name>
</gene>
<evidence type="ECO:0000313" key="3">
    <source>
        <dbReference type="EMBL" id="KAG5757642.1"/>
    </source>
</evidence>
<evidence type="ECO:0000256" key="1">
    <source>
        <dbReference type="SAM" id="MobiDB-lite"/>
    </source>
</evidence>
<feature type="compositionally biased region" description="Low complexity" evidence="1">
    <location>
        <begin position="373"/>
        <end position="389"/>
    </location>
</feature>
<feature type="domain" description="CCHC-type" evidence="2">
    <location>
        <begin position="282"/>
        <end position="300"/>
    </location>
</feature>
<dbReference type="GO" id="GO:0003676">
    <property type="term" value="F:nucleic acid binding"/>
    <property type="evidence" value="ECO:0007669"/>
    <property type="project" value="InterPro"/>
</dbReference>
<reference evidence="3" key="2">
    <citation type="submission" date="2020-10" db="EMBL/GenBank/DDBJ databases">
        <authorList>
            <person name="Peck L.D."/>
            <person name="Nowell R.W."/>
            <person name="Flood J."/>
            <person name="Ryan M.J."/>
            <person name="Barraclough T.G."/>
        </authorList>
    </citation>
    <scope>NUCLEOTIDE SEQUENCE</scope>
    <source>
        <strain evidence="3">IMI 127659i</strain>
    </source>
</reference>
<sequence>MSLSKVQSTSDIPSSSMTAENLNSLLELVKKQSKEVETLSITVREMNYTFLRINALQNAPLKQNRVKFLLENDADKLLVKNMGINGILQKLAKAGPPFNEVIAVDLGPGNALYIFFLLKSDEGEMAFREKGHEVSKILGVSLYSRIIPFQFLLEVCNMSTHKLKKDGVMENFSDPHRLLAPWSAQNDVRFYEARFRRGRLVLGLQDRQQALKLADTGVVLGARFSRVIPRDIESFAKQCFNCQETTHLLRECRNKPRCGWCAEEHATKDCPSNTSEKHENLTCANCKEHDHPAWSRRCTAETVMKMRADCRVVMRRGPRWAPKVAPLFGPLPFQHQPQKESNEQDIDMVDGGESSKKCSERGNRTSNKKRKGLSAASASKSSLPKLGSATARRSYDVSFTDTAMETGSDGESGSASVGEIRYLLNPTSE</sequence>
<reference evidence="3" key="1">
    <citation type="journal article" date="2020" name="bioRxiv">
        <title>Historical genomics reveals the evolutionary mechanisms behind multiple outbreaks of the host-specific coffee wilt pathogen Fusarium xylarioides.</title>
        <authorList>
            <person name="Peck D."/>
            <person name="Nowell R.W."/>
            <person name="Flood J."/>
            <person name="Ryan M.J."/>
            <person name="Barraclough T.G."/>
        </authorList>
    </citation>
    <scope>NUCLEOTIDE SEQUENCE</scope>
    <source>
        <strain evidence="3">IMI 127659i</strain>
    </source>
</reference>
<evidence type="ECO:0000259" key="2">
    <source>
        <dbReference type="SMART" id="SM00343"/>
    </source>
</evidence>
<feature type="domain" description="CCHC-type" evidence="2">
    <location>
        <begin position="238"/>
        <end position="254"/>
    </location>
</feature>
<dbReference type="SMART" id="SM00343">
    <property type="entry name" value="ZnF_C2HC"/>
    <property type="match status" value="2"/>
</dbReference>
<protein>
    <recommendedName>
        <fullName evidence="2">CCHC-type domain-containing protein</fullName>
    </recommendedName>
</protein>
<feature type="region of interest" description="Disordered" evidence="1">
    <location>
        <begin position="331"/>
        <end position="429"/>
    </location>
</feature>
<dbReference type="InterPro" id="IPR001878">
    <property type="entry name" value="Znf_CCHC"/>
</dbReference>
<accession>A0A9P7HK58</accession>
<organism evidence="3 4">
    <name type="scientific">Fusarium xylarioides</name>
    <dbReference type="NCBI Taxonomy" id="221167"/>
    <lineage>
        <taxon>Eukaryota</taxon>
        <taxon>Fungi</taxon>
        <taxon>Dikarya</taxon>
        <taxon>Ascomycota</taxon>
        <taxon>Pezizomycotina</taxon>
        <taxon>Sordariomycetes</taxon>
        <taxon>Hypocreomycetidae</taxon>
        <taxon>Hypocreales</taxon>
        <taxon>Nectriaceae</taxon>
        <taxon>Fusarium</taxon>
        <taxon>Fusarium fujikuroi species complex</taxon>
    </lineage>
</organism>
<feature type="compositionally biased region" description="Polar residues" evidence="1">
    <location>
        <begin position="397"/>
        <end position="415"/>
    </location>
</feature>